<keyword evidence="6 11" id="KW-1015">Disulfide bond</keyword>
<dbReference type="GO" id="GO:0005783">
    <property type="term" value="C:endoplasmic reticulum"/>
    <property type="evidence" value="ECO:0007669"/>
    <property type="project" value="TreeGrafter"/>
</dbReference>
<feature type="compositionally biased region" description="Low complexity" evidence="13">
    <location>
        <begin position="666"/>
        <end position="689"/>
    </location>
</feature>
<name>A0A9Q9S0E2_FUSFU</name>
<evidence type="ECO:0000256" key="13">
    <source>
        <dbReference type="SAM" id="MobiDB-lite"/>
    </source>
</evidence>
<organism evidence="15 16">
    <name type="scientific">Fusarium fujikuroi</name>
    <name type="common">Bakanae and foot rot disease fungus</name>
    <name type="synonym">Gibberella fujikuroi</name>
    <dbReference type="NCBI Taxonomy" id="5127"/>
    <lineage>
        <taxon>Eukaryota</taxon>
        <taxon>Fungi</taxon>
        <taxon>Dikarya</taxon>
        <taxon>Ascomycota</taxon>
        <taxon>Pezizomycotina</taxon>
        <taxon>Sordariomycetes</taxon>
        <taxon>Hypocreomycetidae</taxon>
        <taxon>Hypocreales</taxon>
        <taxon>Nectriaceae</taxon>
        <taxon>Fusarium</taxon>
        <taxon>Fusarium fujikuroi species complex</taxon>
    </lineage>
</organism>
<accession>A0A9Q9S0E2</accession>
<feature type="compositionally biased region" description="Low complexity" evidence="13">
    <location>
        <begin position="727"/>
        <end position="736"/>
    </location>
</feature>
<evidence type="ECO:0000256" key="8">
    <source>
        <dbReference type="ARBA" id="ARBA00023295"/>
    </source>
</evidence>
<comment type="similarity">
    <text evidence="3 12">Belongs to the glycosyl hydrolase 47 family.</text>
</comment>
<dbReference type="GO" id="GO:0005509">
    <property type="term" value="F:calcium ion binding"/>
    <property type="evidence" value="ECO:0007669"/>
    <property type="project" value="InterPro"/>
</dbReference>
<evidence type="ECO:0000313" key="15">
    <source>
        <dbReference type="EMBL" id="VTT83575.1"/>
    </source>
</evidence>
<feature type="region of interest" description="Disordered" evidence="13">
    <location>
        <begin position="570"/>
        <end position="855"/>
    </location>
</feature>
<dbReference type="Pfam" id="PF01532">
    <property type="entry name" value="Glyco_hydro_47"/>
    <property type="match status" value="1"/>
</dbReference>
<feature type="compositionally biased region" description="Low complexity" evidence="13">
    <location>
        <begin position="1051"/>
        <end position="1068"/>
    </location>
</feature>
<dbReference type="FunFam" id="1.50.10.10:FF:000047">
    <property type="entry name" value="Mannosyl-oligosaccharide alpha-1,2-mannosidase"/>
    <property type="match status" value="1"/>
</dbReference>
<keyword evidence="8 12" id="KW-0326">Glycosidase</keyword>
<reference evidence="15" key="1">
    <citation type="submission" date="2019-05" db="EMBL/GenBank/DDBJ databases">
        <authorList>
            <person name="Piombo E."/>
        </authorList>
    </citation>
    <scope>NUCLEOTIDE SEQUENCE</scope>
    <source>
        <strain evidence="15">C2S</strain>
    </source>
</reference>
<feature type="compositionally biased region" description="Polar residues" evidence="13">
    <location>
        <begin position="770"/>
        <end position="784"/>
    </location>
</feature>
<evidence type="ECO:0000256" key="1">
    <source>
        <dbReference type="ARBA" id="ARBA00001913"/>
    </source>
</evidence>
<dbReference type="PRINTS" id="PR00747">
    <property type="entry name" value="GLYHDRLASE47"/>
</dbReference>
<feature type="region of interest" description="Disordered" evidence="13">
    <location>
        <begin position="992"/>
        <end position="1077"/>
    </location>
</feature>
<feature type="chain" id="PRO_5040358164" description="alpha-1,2-Mannosidase" evidence="14">
    <location>
        <begin position="17"/>
        <end position="1099"/>
    </location>
</feature>
<dbReference type="GO" id="GO:0016020">
    <property type="term" value="C:membrane"/>
    <property type="evidence" value="ECO:0007669"/>
    <property type="project" value="InterPro"/>
</dbReference>
<dbReference type="EC" id="3.2.1.-" evidence="12"/>
<keyword evidence="7" id="KW-0325">Glycoprotein</keyword>
<evidence type="ECO:0000256" key="5">
    <source>
        <dbReference type="ARBA" id="ARBA00022801"/>
    </source>
</evidence>
<comment type="cofactor">
    <cofactor evidence="1">
        <name>Ca(2+)</name>
        <dbReference type="ChEBI" id="CHEBI:29108"/>
    </cofactor>
</comment>
<comment type="catalytic activity">
    <reaction evidence="9">
        <text>N(4)-(alpha-D-Man-(1-&gt;2)-alpha-D-Man-(1-&gt;2)-alpha-D-Man-(1-&gt;3)-[alpha-D-Man-(1-&gt;3)-[alpha-D-Man-(1-&gt;2)-alpha-D-Man-(1-&gt;6)]-alpha-D-Man-(1-&gt;6)]-beta-D-Man-(1-&gt;4)-beta-D-GlcNAc-(1-&gt;4)-beta-D-GlcNAc)-L-asparaginyl-[protein] (N-glucan mannose isomer 8A1,2,3B1,3) + 3 H2O = N(4)-(alpha-D-Man-(1-&gt;3)-[alpha-D-Man-(1-&gt;3)-[alpha-D-Man-(1-&gt;6)]-alpha-D-Man-(1-&gt;6)]-beta-D-Man-(1-&gt;4)-beta-D-GlcNAc-(1-&gt;4)-beta-D-GlcNAc)-L-asparaginyl-[protein] (N-glucan mannose isomer 5A1,2) + 3 beta-D-mannose</text>
        <dbReference type="Rhea" id="RHEA:56028"/>
        <dbReference type="Rhea" id="RHEA-COMP:14358"/>
        <dbReference type="Rhea" id="RHEA-COMP:14367"/>
        <dbReference type="ChEBI" id="CHEBI:15377"/>
        <dbReference type="ChEBI" id="CHEBI:28563"/>
        <dbReference type="ChEBI" id="CHEBI:59087"/>
        <dbReference type="ChEBI" id="CHEBI:60628"/>
        <dbReference type="EC" id="3.2.1.113"/>
    </reaction>
</comment>
<dbReference type="PANTHER" id="PTHR11742">
    <property type="entry name" value="MANNOSYL-OLIGOSACCHARIDE ALPHA-1,2-MANNOSIDASE-RELATED"/>
    <property type="match status" value="1"/>
</dbReference>
<evidence type="ECO:0000256" key="12">
    <source>
        <dbReference type="RuleBase" id="RU361193"/>
    </source>
</evidence>
<feature type="compositionally biased region" description="Acidic residues" evidence="13">
    <location>
        <begin position="655"/>
        <end position="665"/>
    </location>
</feature>
<feature type="compositionally biased region" description="Gly residues" evidence="13">
    <location>
        <begin position="996"/>
        <end position="1050"/>
    </location>
</feature>
<evidence type="ECO:0000256" key="9">
    <source>
        <dbReference type="ARBA" id="ARBA00047669"/>
    </source>
</evidence>
<comment type="catalytic activity">
    <reaction evidence="10">
        <text>N(4)-(alpha-D-Man-(1-&gt;2)-alpha-D-Man-(1-&gt;2)-alpha-D-Man-(1-&gt;3)-[alpha-D-Man-(1-&gt;2)-alpha-D-Man-(1-&gt;3)-[alpha-D-Man-(1-&gt;2)-alpha-D-Man-(1-&gt;6)]-alpha-D-Man-(1-&gt;6)]-beta-D-Man-(1-&gt;4)-beta-D-GlcNAc-(1-&gt;4)-beta-D-GlcNAc)-L-asparaginyl-[protein] (N-glucan mannose isomer 9A1,2,3B1,2,3) + 4 H2O = N(4)-(alpha-D-Man-(1-&gt;3)-[alpha-D-Man-(1-&gt;3)-[alpha-D-Man-(1-&gt;6)]-alpha-D-Man-(1-&gt;6)]-beta-D-Man-(1-&gt;4)-beta-D-GlcNAc-(1-&gt;4)-beta-D-GlcNAc)-L-asparaginyl-[protein] (N-glucan mannose isomer 5A1,2) + 4 beta-D-mannose</text>
        <dbReference type="Rhea" id="RHEA:56008"/>
        <dbReference type="Rhea" id="RHEA-COMP:14356"/>
        <dbReference type="Rhea" id="RHEA-COMP:14367"/>
        <dbReference type="ChEBI" id="CHEBI:15377"/>
        <dbReference type="ChEBI" id="CHEBI:28563"/>
        <dbReference type="ChEBI" id="CHEBI:59087"/>
        <dbReference type="ChEBI" id="CHEBI:139493"/>
        <dbReference type="EC" id="3.2.1.113"/>
    </reaction>
</comment>
<dbReference type="PANTHER" id="PTHR11742:SF101">
    <property type="entry name" value="MANNOSYL-OLIGOSACCHARIDE ALPHA-1,2-MANNOSIDASE 1B"/>
    <property type="match status" value="1"/>
</dbReference>
<evidence type="ECO:0000256" key="7">
    <source>
        <dbReference type="ARBA" id="ARBA00023180"/>
    </source>
</evidence>
<comment type="caution">
    <text evidence="15">The sequence shown here is derived from an EMBL/GenBank/DDBJ whole genome shotgun (WGS) entry which is preliminary data.</text>
</comment>
<protein>
    <recommendedName>
        <fullName evidence="12">alpha-1,2-Mannosidase</fullName>
        <ecNumber evidence="12">3.2.1.-</ecNumber>
    </recommendedName>
</protein>
<feature type="compositionally biased region" description="Acidic residues" evidence="13">
    <location>
        <begin position="690"/>
        <end position="703"/>
    </location>
</feature>
<dbReference type="SUPFAM" id="SSF48225">
    <property type="entry name" value="Seven-hairpin glycosidases"/>
    <property type="match status" value="1"/>
</dbReference>
<evidence type="ECO:0000256" key="11">
    <source>
        <dbReference type="PIRSR" id="PIRSR601382-3"/>
    </source>
</evidence>
<evidence type="ECO:0000256" key="3">
    <source>
        <dbReference type="ARBA" id="ARBA00007658"/>
    </source>
</evidence>
<proteinExistence type="inferred from homology"/>
<evidence type="ECO:0000256" key="4">
    <source>
        <dbReference type="ARBA" id="ARBA00022729"/>
    </source>
</evidence>
<dbReference type="GO" id="GO:0005975">
    <property type="term" value="P:carbohydrate metabolic process"/>
    <property type="evidence" value="ECO:0007669"/>
    <property type="project" value="InterPro"/>
</dbReference>
<gene>
    <name evidence="15" type="ORF">C2S_12787</name>
</gene>
<dbReference type="GO" id="GO:0004571">
    <property type="term" value="F:mannosyl-oligosaccharide 1,2-alpha-mannosidase activity"/>
    <property type="evidence" value="ECO:0007669"/>
    <property type="project" value="UniProtKB-EC"/>
</dbReference>
<dbReference type="InterPro" id="IPR001382">
    <property type="entry name" value="Glyco_hydro_47"/>
</dbReference>
<sequence>MLFSLVLCTFVLSAFASPSTPISEQKLGGLRYPKQRGKHYDYTGFEPNQKKRADDIIDMFRFAWNGYYEHAFPHDSLRPKYSNYSDDRNGWGVTAVDGLDTAILMEQTDIVEIILDFIPTINFTKTNTPKPTSVSLFETNIRYLGGLLSAYDLLKGPFKHLKVNKDNVDALLKQATTLADTLKFAFDTPSGIPFGSLWIENQTSTNEDSLEDGTAYAGLAAMGTLVLEWQHLSDLTGDPEYGKLANRAESYWLSPSSEVWPGLTGGRFSLKTGEILDEFGGWTSGNDSAYEYLIKMYVYDPDRFSHYGERFTLAADSTIKHLISHPSSRPDLTMAAAFTGKQQVNYTEFLACFIGGSFILGSSALDRPDWLDYGLSFSEYCANGYRYTASGIGPTLYSWDLNELAQPENKNQTLFYERAGFFIQEGIFSGGQAPEAVESWYYAYQKTHDQYWRDVAWAYTLAQNRTMRVGGGFASINNVLSPSGDGVRGGIMASFMLAETLKYMWLIQTENKGEWDVLEGGENLHLGHCTLYSIERLPCNCIRLHTVTMRLLKGIVLGLLLERGLCQTDTQPDGDSIATVADPVETDPADVPAPDPTVPSDGDTPSDPPDPADDGPTITLDDPQPTDDGSDARIPAPDPTDQPTDVEDPSAIPDDPAETNTDDEQQAPTDQPAPTDTEPAPAPTDVDATQTDEETPQETDTNGEEATQTDGDTDAAPVVPTEALNSAAEETPEATPLASDTADDQVPQTTEEPSDGETEEPTADSEPEESTQQKTRNLVAPTNTEKSDAKTTDGDGNYSPAPYASPTGGDEAEQTGDSEQTADGTTRKAAATGSGGKEEKTTLATSKGAAPTSPAQDYAIDLKEADLGDYAEFQGAGDKTVVVLKPPPNTEAKCDLPPTSDEDVPEGEDVRVVLAVKIADLKKGVKSGNRLQMLVDGSTIYDKELLGTGDEEESISSDKFRAALDQKVNVIHKAGDKPVQVTIQDANIRSAVSAGSRGGSGGGSGSGDDGDNSGDGGDGDSGSGGGGSGSGSGGGSGDGDGDGDSSGGGASESASGTGDESSSPSSVSGGDGQTNVAGKNFMVGEVLIYALPLALAFVG</sequence>
<evidence type="ECO:0000256" key="2">
    <source>
        <dbReference type="ARBA" id="ARBA00004922"/>
    </source>
</evidence>
<evidence type="ECO:0000256" key="6">
    <source>
        <dbReference type="ARBA" id="ARBA00023157"/>
    </source>
</evidence>
<dbReference type="Gene3D" id="1.50.10.10">
    <property type="match status" value="1"/>
</dbReference>
<keyword evidence="5 12" id="KW-0378">Hydrolase</keyword>
<dbReference type="InterPro" id="IPR012341">
    <property type="entry name" value="6hp_glycosidase-like_sf"/>
</dbReference>
<keyword evidence="4 14" id="KW-0732">Signal</keyword>
<dbReference type="EMBL" id="CABFJX010000420">
    <property type="protein sequence ID" value="VTT83575.1"/>
    <property type="molecule type" value="Genomic_DNA"/>
</dbReference>
<dbReference type="InterPro" id="IPR036026">
    <property type="entry name" value="Seven-hairpin_glycosidases"/>
</dbReference>
<feature type="signal peptide" evidence="14">
    <location>
        <begin position="1"/>
        <end position="16"/>
    </location>
</feature>
<dbReference type="GO" id="GO:0036503">
    <property type="term" value="P:ERAD pathway"/>
    <property type="evidence" value="ECO:0007669"/>
    <property type="project" value="UniProtKB-ARBA"/>
</dbReference>
<feature type="region of interest" description="Disordered" evidence="13">
    <location>
        <begin position="886"/>
        <end position="905"/>
    </location>
</feature>
<comment type="pathway">
    <text evidence="2">Protein modification; protein glycosylation.</text>
</comment>
<dbReference type="Proteomes" id="UP000760494">
    <property type="component" value="Unassembled WGS sequence"/>
</dbReference>
<evidence type="ECO:0000313" key="16">
    <source>
        <dbReference type="Proteomes" id="UP000760494"/>
    </source>
</evidence>
<feature type="compositionally biased region" description="Acidic residues" evidence="13">
    <location>
        <begin position="752"/>
        <end position="769"/>
    </location>
</feature>
<dbReference type="InterPro" id="IPR050749">
    <property type="entry name" value="Glycosyl_Hydrolase_47"/>
</dbReference>
<feature type="disulfide bond" evidence="11">
    <location>
        <begin position="352"/>
        <end position="381"/>
    </location>
</feature>
<dbReference type="AlphaFoldDB" id="A0A9Q9S0E2"/>
<evidence type="ECO:0000256" key="10">
    <source>
        <dbReference type="ARBA" id="ARBA00048605"/>
    </source>
</evidence>
<evidence type="ECO:0000256" key="14">
    <source>
        <dbReference type="SAM" id="SignalP"/>
    </source>
</evidence>